<keyword evidence="3" id="KW-1185">Reference proteome</keyword>
<feature type="transmembrane region" description="Helical" evidence="1">
    <location>
        <begin position="72"/>
        <end position="95"/>
    </location>
</feature>
<name>A0AA42CJK1_9HYPH</name>
<keyword evidence="1" id="KW-1133">Transmembrane helix</keyword>
<comment type="caution">
    <text evidence="2">The sequence shown here is derived from an EMBL/GenBank/DDBJ whole genome shotgun (WGS) entry which is preliminary data.</text>
</comment>
<reference evidence="2" key="1">
    <citation type="submission" date="2022-05" db="EMBL/GenBank/DDBJ databases">
        <authorList>
            <person name="Pankratov T."/>
        </authorList>
    </citation>
    <scope>NUCLEOTIDE SEQUENCE</scope>
    <source>
        <strain evidence="2">BP6-180914</strain>
    </source>
</reference>
<dbReference type="AlphaFoldDB" id="A0AA42CJK1"/>
<evidence type="ECO:0000256" key="1">
    <source>
        <dbReference type="SAM" id="Phobius"/>
    </source>
</evidence>
<sequence>MVEPPAEERDSTDLRLDALAYKMMGSLLLVAGGLLLGTLVAVRRFNPVIRDGVRAYAVPGTDGRHVLDATALTVLASSGGVLFALGLVGFMLARAKVRRPVGLSRMPQADPSPRPLWRSVLILVVGLVVLAGVVYARRS</sequence>
<feature type="transmembrane region" description="Helical" evidence="1">
    <location>
        <begin position="115"/>
        <end position="136"/>
    </location>
</feature>
<accession>A0AA42CJK1</accession>
<proteinExistence type="predicted"/>
<dbReference type="Proteomes" id="UP001165667">
    <property type="component" value="Unassembled WGS sequence"/>
</dbReference>
<feature type="transmembrane region" description="Helical" evidence="1">
    <location>
        <begin position="20"/>
        <end position="42"/>
    </location>
</feature>
<keyword evidence="1" id="KW-0812">Transmembrane</keyword>
<evidence type="ECO:0000313" key="3">
    <source>
        <dbReference type="Proteomes" id="UP001165667"/>
    </source>
</evidence>
<protein>
    <submittedName>
        <fullName evidence="2">Uncharacterized protein</fullName>
    </submittedName>
</protein>
<keyword evidence="1" id="KW-0472">Membrane</keyword>
<dbReference type="EMBL" id="JAMOIM010000010">
    <property type="protein sequence ID" value="MCW6509544.1"/>
    <property type="molecule type" value="Genomic_DNA"/>
</dbReference>
<evidence type="ECO:0000313" key="2">
    <source>
        <dbReference type="EMBL" id="MCW6509544.1"/>
    </source>
</evidence>
<organism evidence="2 3">
    <name type="scientific">Lichenifustis flavocetrariae</name>
    <dbReference type="NCBI Taxonomy" id="2949735"/>
    <lineage>
        <taxon>Bacteria</taxon>
        <taxon>Pseudomonadati</taxon>
        <taxon>Pseudomonadota</taxon>
        <taxon>Alphaproteobacteria</taxon>
        <taxon>Hyphomicrobiales</taxon>
        <taxon>Lichenihabitantaceae</taxon>
        <taxon>Lichenifustis</taxon>
    </lineage>
</organism>
<gene>
    <name evidence="2" type="ORF">M8523_16100</name>
</gene>
<dbReference type="RefSeq" id="WP_282585916.1">
    <property type="nucleotide sequence ID" value="NZ_JAMOIM010000010.1"/>
</dbReference>